<evidence type="ECO:0000313" key="3">
    <source>
        <dbReference type="Proteomes" id="UP000314294"/>
    </source>
</evidence>
<evidence type="ECO:0000313" key="2">
    <source>
        <dbReference type="EMBL" id="TNN81926.1"/>
    </source>
</evidence>
<accession>A0A4Z2IVL5</accession>
<feature type="region of interest" description="Disordered" evidence="1">
    <location>
        <begin position="1"/>
        <end position="30"/>
    </location>
</feature>
<proteinExistence type="predicted"/>
<feature type="compositionally biased region" description="Basic and acidic residues" evidence="1">
    <location>
        <begin position="10"/>
        <end position="30"/>
    </location>
</feature>
<name>A0A4Z2IVL5_9TELE</name>
<protein>
    <submittedName>
        <fullName evidence="2">Uncharacterized protein</fullName>
    </submittedName>
</protein>
<evidence type="ECO:0000256" key="1">
    <source>
        <dbReference type="SAM" id="MobiDB-lite"/>
    </source>
</evidence>
<dbReference type="EMBL" id="SRLO01000043">
    <property type="protein sequence ID" value="TNN81926.1"/>
    <property type="molecule type" value="Genomic_DNA"/>
</dbReference>
<reference evidence="2 3" key="1">
    <citation type="submission" date="2019-03" db="EMBL/GenBank/DDBJ databases">
        <title>First draft genome of Liparis tanakae, snailfish: a comprehensive survey of snailfish specific genes.</title>
        <authorList>
            <person name="Kim W."/>
            <person name="Song I."/>
            <person name="Jeong J.-H."/>
            <person name="Kim D."/>
            <person name="Kim S."/>
            <person name="Ryu S."/>
            <person name="Song J.Y."/>
            <person name="Lee S.K."/>
        </authorList>
    </citation>
    <scope>NUCLEOTIDE SEQUENCE [LARGE SCALE GENOMIC DNA]</scope>
    <source>
        <tissue evidence="2">Muscle</tissue>
    </source>
</reference>
<sequence length="367" mass="40934">MDSAMMWGRGSDEYPYPERTRLQQPHQSEETRSHHLCLSPQLCVKSSPIDPASDEHVLGRELLESPHSGVGRLPHCARIPKRLITEGRKWLPKKADLPTLGRAPTSSVSLAVVTSRSLDLLIAAQTWPRPAPHGSGAASRTSHTAKEEENTTLYQQLPKGLAFYLWLSQLLLVQGSEGQELMRRGTGLERDDPGASDGIGLTPHRPDASPSRLRRGSRRRRLCNAYAQMEVHYCKETVALLGPRQSHLYSGASAVDAGLVLVWGHLGQQIVQRREHVCRDVRLELLQLLGTGQVLQQGVLPFQLVVLLRQLFDLLFEDLHLLTHCVHQECMACRRVWPGNTQPCRRLQPEAVSEEAVIVGNKSGYNL</sequence>
<feature type="region of interest" description="Disordered" evidence="1">
    <location>
        <begin position="186"/>
        <end position="216"/>
    </location>
</feature>
<keyword evidence="3" id="KW-1185">Reference proteome</keyword>
<dbReference type="AlphaFoldDB" id="A0A4Z2IVL5"/>
<feature type="region of interest" description="Disordered" evidence="1">
    <location>
        <begin position="129"/>
        <end position="149"/>
    </location>
</feature>
<comment type="caution">
    <text evidence="2">The sequence shown here is derived from an EMBL/GenBank/DDBJ whole genome shotgun (WGS) entry which is preliminary data.</text>
</comment>
<gene>
    <name evidence="2" type="ORF">EYF80_007834</name>
</gene>
<dbReference type="Proteomes" id="UP000314294">
    <property type="component" value="Unassembled WGS sequence"/>
</dbReference>
<organism evidence="2 3">
    <name type="scientific">Liparis tanakae</name>
    <name type="common">Tanaka's snailfish</name>
    <dbReference type="NCBI Taxonomy" id="230148"/>
    <lineage>
        <taxon>Eukaryota</taxon>
        <taxon>Metazoa</taxon>
        <taxon>Chordata</taxon>
        <taxon>Craniata</taxon>
        <taxon>Vertebrata</taxon>
        <taxon>Euteleostomi</taxon>
        <taxon>Actinopterygii</taxon>
        <taxon>Neopterygii</taxon>
        <taxon>Teleostei</taxon>
        <taxon>Neoteleostei</taxon>
        <taxon>Acanthomorphata</taxon>
        <taxon>Eupercaria</taxon>
        <taxon>Perciformes</taxon>
        <taxon>Cottioidei</taxon>
        <taxon>Cottales</taxon>
        <taxon>Liparidae</taxon>
        <taxon>Liparis</taxon>
    </lineage>
</organism>